<name>A0A9W7SNM5_9PEZI</name>
<accession>A0A9W7SNM5</accession>
<evidence type="ECO:0000313" key="3">
    <source>
        <dbReference type="Proteomes" id="UP001138500"/>
    </source>
</evidence>
<dbReference type="Proteomes" id="UP001138500">
    <property type="component" value="Unassembled WGS sequence"/>
</dbReference>
<feature type="compositionally biased region" description="Polar residues" evidence="1">
    <location>
        <begin position="33"/>
        <end position="43"/>
    </location>
</feature>
<proteinExistence type="predicted"/>
<reference evidence="2 3" key="2">
    <citation type="journal article" date="2021" name="Curr. Genet.">
        <title>Genetic response to nitrogen starvation in the aggressive Eucalyptus foliar pathogen Teratosphaeria destructans.</title>
        <authorList>
            <person name="Havenga M."/>
            <person name="Wingfield B.D."/>
            <person name="Wingfield M.J."/>
            <person name="Dreyer L.L."/>
            <person name="Roets F."/>
            <person name="Aylward J."/>
        </authorList>
    </citation>
    <scope>NUCLEOTIDE SEQUENCE [LARGE SCALE GENOMIC DNA]</scope>
    <source>
        <strain evidence="2">CMW44962</strain>
    </source>
</reference>
<comment type="caution">
    <text evidence="2">The sequence shown here is derived from an EMBL/GenBank/DDBJ whole genome shotgun (WGS) entry which is preliminary data.</text>
</comment>
<evidence type="ECO:0000256" key="1">
    <source>
        <dbReference type="SAM" id="MobiDB-lite"/>
    </source>
</evidence>
<protein>
    <submittedName>
        <fullName evidence="2">Uncharacterized protein</fullName>
    </submittedName>
</protein>
<feature type="region of interest" description="Disordered" evidence="1">
    <location>
        <begin position="1"/>
        <end position="80"/>
    </location>
</feature>
<sequence length="80" mass="9123">MSLTATMDERSCAWIDTNNKSPRDCTPLRWIQPSRTTQKTGTHSGPAVRRLLRDDDEEEEEEEEEEELSCRGVDARDGAL</sequence>
<reference evidence="2 3" key="1">
    <citation type="journal article" date="2018" name="IMA Fungus">
        <title>IMA Genome-F 10: Nine draft genome sequences of Claviceps purpurea s.lat., including C. arundinis, C. humidiphila, and C. cf. spartinae, pseudomolecules for the pitch canker pathogen Fusarium circinatum, draft genome of Davidsoniella eucalypti, Grosmannia galeiformis, Quambalaria eucalypti, and Teratosphaeria destructans.</title>
        <authorList>
            <person name="Wingfield B.D."/>
            <person name="Liu M."/>
            <person name="Nguyen H.D."/>
            <person name="Lane F.A."/>
            <person name="Morgan S.W."/>
            <person name="De Vos L."/>
            <person name="Wilken P.M."/>
            <person name="Duong T.A."/>
            <person name="Aylward J."/>
            <person name="Coetzee M.P."/>
            <person name="Dadej K."/>
            <person name="De Beer Z.W."/>
            <person name="Findlay W."/>
            <person name="Havenga M."/>
            <person name="Kolarik M."/>
            <person name="Menzies J.G."/>
            <person name="Naidoo K."/>
            <person name="Pochopski O."/>
            <person name="Shoukouhi P."/>
            <person name="Santana Q.C."/>
            <person name="Seifert K.A."/>
            <person name="Soal N."/>
            <person name="Steenkamp E.T."/>
            <person name="Tatham C.T."/>
            <person name="van der Nest M.A."/>
            <person name="Wingfield M.J."/>
        </authorList>
    </citation>
    <scope>NUCLEOTIDE SEQUENCE [LARGE SCALE GENOMIC DNA]</scope>
    <source>
        <strain evidence="2">CMW44962</strain>
    </source>
</reference>
<dbReference type="EMBL" id="RIBY02002085">
    <property type="protein sequence ID" value="KAH9825749.1"/>
    <property type="molecule type" value="Genomic_DNA"/>
</dbReference>
<organism evidence="2 3">
    <name type="scientific">Teratosphaeria destructans</name>
    <dbReference type="NCBI Taxonomy" id="418781"/>
    <lineage>
        <taxon>Eukaryota</taxon>
        <taxon>Fungi</taxon>
        <taxon>Dikarya</taxon>
        <taxon>Ascomycota</taxon>
        <taxon>Pezizomycotina</taxon>
        <taxon>Dothideomycetes</taxon>
        <taxon>Dothideomycetidae</taxon>
        <taxon>Mycosphaerellales</taxon>
        <taxon>Teratosphaeriaceae</taxon>
        <taxon>Teratosphaeria</taxon>
    </lineage>
</organism>
<keyword evidence="3" id="KW-1185">Reference proteome</keyword>
<feature type="compositionally biased region" description="Acidic residues" evidence="1">
    <location>
        <begin position="54"/>
        <end position="67"/>
    </location>
</feature>
<dbReference type="AlphaFoldDB" id="A0A9W7SNM5"/>
<gene>
    <name evidence="2" type="ORF">Tdes44962_MAKER10159</name>
</gene>
<evidence type="ECO:0000313" key="2">
    <source>
        <dbReference type="EMBL" id="KAH9825749.1"/>
    </source>
</evidence>